<organism evidence="1 2">
    <name type="scientific">Coccomyxa subellipsoidea</name>
    <dbReference type="NCBI Taxonomy" id="248742"/>
    <lineage>
        <taxon>Eukaryota</taxon>
        <taxon>Viridiplantae</taxon>
        <taxon>Chlorophyta</taxon>
        <taxon>core chlorophytes</taxon>
        <taxon>Trebouxiophyceae</taxon>
        <taxon>Trebouxiophyceae incertae sedis</taxon>
        <taxon>Coccomyxaceae</taxon>
        <taxon>Coccomyxa</taxon>
    </lineage>
</organism>
<gene>
    <name evidence="1" type="ORF">WJX75_000605</name>
</gene>
<comment type="caution">
    <text evidence="1">The sequence shown here is derived from an EMBL/GenBank/DDBJ whole genome shotgun (WGS) entry which is preliminary data.</text>
</comment>
<keyword evidence="2" id="KW-1185">Reference proteome</keyword>
<protein>
    <submittedName>
        <fullName evidence="1">Uncharacterized protein</fullName>
    </submittedName>
</protein>
<evidence type="ECO:0000313" key="2">
    <source>
        <dbReference type="Proteomes" id="UP001491310"/>
    </source>
</evidence>
<name>A0ABR2Z370_9CHLO</name>
<evidence type="ECO:0000313" key="1">
    <source>
        <dbReference type="EMBL" id="KAK9918019.1"/>
    </source>
</evidence>
<dbReference type="EMBL" id="JALJOT010000001">
    <property type="protein sequence ID" value="KAK9918019.1"/>
    <property type="molecule type" value="Genomic_DNA"/>
</dbReference>
<dbReference type="Proteomes" id="UP001491310">
    <property type="component" value="Unassembled WGS sequence"/>
</dbReference>
<sequence length="120" mass="13359">MEYDLLESELCLKADVLCDCDEEDLQRVQAKLSVINRELREVREILIKRLSRSNSSCESSCCDSEMGDARDIALPVSQPASPTNSQASSAEVEMTVFSSSSEFGSNIRETVWKCSLKELS</sequence>
<reference evidence="1 2" key="1">
    <citation type="journal article" date="2024" name="Nat. Commun.">
        <title>Phylogenomics reveals the evolutionary origins of lichenization in chlorophyte algae.</title>
        <authorList>
            <person name="Puginier C."/>
            <person name="Libourel C."/>
            <person name="Otte J."/>
            <person name="Skaloud P."/>
            <person name="Haon M."/>
            <person name="Grisel S."/>
            <person name="Petersen M."/>
            <person name="Berrin J.G."/>
            <person name="Delaux P.M."/>
            <person name="Dal Grande F."/>
            <person name="Keller J."/>
        </authorList>
    </citation>
    <scope>NUCLEOTIDE SEQUENCE [LARGE SCALE GENOMIC DNA]</scope>
    <source>
        <strain evidence="1 2">SAG 216-7</strain>
    </source>
</reference>
<accession>A0ABR2Z370</accession>
<proteinExistence type="predicted"/>